<keyword evidence="3" id="KW-0687">Ribonucleoprotein</keyword>
<dbReference type="PANTHER" id="PTHR47786:SF2">
    <property type="entry name" value="GLYCOSYL HYDROLASE FAMILY 13 CATALYTIC DOMAIN-CONTAINING PROTEIN"/>
    <property type="match status" value="1"/>
</dbReference>
<keyword evidence="4" id="KW-1185">Reference proteome</keyword>
<gene>
    <name evidence="3" type="primary">rplU_2</name>
    <name evidence="3" type="ORF">Mgrana_02046</name>
</gene>
<dbReference type="InterPro" id="IPR017853">
    <property type="entry name" value="GH"/>
</dbReference>
<dbReference type="Gene3D" id="3.20.20.80">
    <property type="entry name" value="Glycosidases"/>
    <property type="match status" value="2"/>
</dbReference>
<dbReference type="InterPro" id="IPR006047">
    <property type="entry name" value="GH13_cat_dom"/>
</dbReference>
<dbReference type="OrthoDB" id="9808590at2"/>
<evidence type="ECO:0000259" key="2">
    <source>
        <dbReference type="SMART" id="SM00642"/>
    </source>
</evidence>
<name>A0A399F8S7_9DEIN</name>
<protein>
    <submittedName>
        <fullName evidence="3">50S ribosomal protein L21</fullName>
    </submittedName>
</protein>
<dbReference type="EMBL" id="QWLB01000026">
    <property type="protein sequence ID" value="RIH92076.1"/>
    <property type="molecule type" value="Genomic_DNA"/>
</dbReference>
<feature type="domain" description="Glycosyl hydrolase family 13 catalytic" evidence="2">
    <location>
        <begin position="312"/>
        <end position="734"/>
    </location>
</feature>
<evidence type="ECO:0000256" key="1">
    <source>
        <dbReference type="SAM" id="MobiDB-lite"/>
    </source>
</evidence>
<reference evidence="3 4" key="1">
    <citation type="submission" date="2018-08" db="EMBL/GenBank/DDBJ databases">
        <title>Meiothermus granaticius genome AF-68 sequencing project.</title>
        <authorList>
            <person name="Da Costa M.S."/>
            <person name="Albuquerque L."/>
            <person name="Raposo P."/>
            <person name="Froufe H.J.C."/>
            <person name="Barroso C.S."/>
            <person name="Egas C."/>
        </authorList>
    </citation>
    <scope>NUCLEOTIDE SEQUENCE [LARGE SCALE GENOMIC DNA]</scope>
    <source>
        <strain evidence="3 4">AF-68</strain>
    </source>
</reference>
<dbReference type="GO" id="GO:0005975">
    <property type="term" value="P:carbohydrate metabolic process"/>
    <property type="evidence" value="ECO:0007669"/>
    <property type="project" value="InterPro"/>
</dbReference>
<dbReference type="Gene3D" id="1.10.150.20">
    <property type="entry name" value="5' to 3' exonuclease, C-terminal subdomain"/>
    <property type="match status" value="1"/>
</dbReference>
<dbReference type="Proteomes" id="UP000266178">
    <property type="component" value="Unassembled WGS sequence"/>
</dbReference>
<feature type="region of interest" description="Disordered" evidence="1">
    <location>
        <begin position="1118"/>
        <end position="1160"/>
    </location>
</feature>
<dbReference type="AlphaFoldDB" id="A0A399F8S7"/>
<comment type="caution">
    <text evidence="3">The sequence shown here is derived from an EMBL/GenBank/DDBJ whole genome shotgun (WGS) entry which is preliminary data.</text>
</comment>
<dbReference type="PANTHER" id="PTHR47786">
    <property type="entry name" value="ALPHA-1,4-GLUCAN:MALTOSE-1-PHOSPHATE MALTOSYLTRANSFERASE"/>
    <property type="match status" value="1"/>
</dbReference>
<sequence>MARLFAGTGAMEFHVAARARDHYQFDLALFSSSGNVVFADFGAARRFAAAMNAKRPPERAVSVGQVNAMGLIDEMLHVTVEAYRIQQNPRVMAEALAQLEVQLGPEALERTLRTFATEFPPLAVYRGEMTIEAYLTGQTEGRSHREIVLEEMLMLWMANANPAFAPFLELFDDAQLEQSTAYLPAIQALEHFFEGEPAFSGTGLSLFKTLRLPALQFPDSLEAQLEFLLTRLGGSLGRFIYRLLVGRDVLREEGRWFERAPTHLEAPGGFGGGDLSPEMFSPRAQRLEHEPEAFSPDLDWMPQLVLIAKNAFVWLDQLSKQYGREIQTLDQIPDAELDNLASWGVTGLWLIGLWERSRASKQIKQRMGNPDAVASAYSLYDYVIARDLGGEAALQNLKERAWRRGIRLASDMVPNHVGIDGRWVYEHPDWFISLPYPPYPNYRFSGPDLSEDPRVGIFLEDHYYDKSDAAVVFKRVDRWTGQERYIYHGNDGTLTPWNDTAQLDYLNPEVREAVIQTILHVARQFPVIRFDAAMTLAKRHIQRLWWPEPGGSPWGQSIPSRAEFAMTKEEFDRRMPVEFWREVVDRVAIEAPDTLLLAEAFWMMEGYFVRTLGMHRVYNSAFMNMLRDEKNAEYRKVLQETLEFDPEILKRYVNFLNNPDEKTALEQFGKGDKYFGVMTLCATLPGLPMLGHGQVEGYSERYGMEYRRAYYQELPDQGLIEHHREQIFPLLKRRHQFAGAQHFVLYDFDSEGGVNQDVFAYSNREGAERSLVVYHNRANPTKGWVRHSVAQPLGGSKELRRRSLDEGLGLSLKPRTFSLFRDRVRGLEFIRSNTELAEKGLYLELGPYGRQVFLDWREVYDADGSYARVAAMLGGQGVESVEEARYELVLEPIQTPFRELVNASVLRRLMGAARNPDPALLEDLQARLMRLQAGIAAHTGKTPPALELRERLAPLLRAAASPQSPVLWGALWVWSFAPALGEADQPRDRLEEWRLGRILEGAVRELGTSPAEASRAAGLAKLLMAQPSLLKGGLLALEGLGQDPETQRYLGFNRFEGVTYFNREALELLLEALEVLGGARAKPGWSTWRAPVAGLAAKVGYQADAFLAQLRRMAKTAKKGGVGKTAKVSQGRVRQTGATPKPSPQANRPNPAGSNRAPSTLDDLTRIAGVGPKTAAALRAAGITSFATLAQTREAELRKALLAAGLRTGLRLETWAKQARYLAKGDRAGLERYLKRLKG</sequence>
<dbReference type="GO" id="GO:0005840">
    <property type="term" value="C:ribosome"/>
    <property type="evidence" value="ECO:0007669"/>
    <property type="project" value="UniProtKB-KW"/>
</dbReference>
<evidence type="ECO:0000313" key="4">
    <source>
        <dbReference type="Proteomes" id="UP000266178"/>
    </source>
</evidence>
<dbReference type="SMART" id="SM00642">
    <property type="entry name" value="Aamy"/>
    <property type="match status" value="1"/>
</dbReference>
<dbReference type="Pfam" id="PF14520">
    <property type="entry name" value="HHH_5"/>
    <property type="match status" value="1"/>
</dbReference>
<accession>A0A399F8S7</accession>
<dbReference type="SUPFAM" id="SSF51445">
    <property type="entry name" value="(Trans)glycosidases"/>
    <property type="match status" value="1"/>
</dbReference>
<feature type="compositionally biased region" description="Polar residues" evidence="1">
    <location>
        <begin position="1132"/>
        <end position="1158"/>
    </location>
</feature>
<keyword evidence="3" id="KW-0689">Ribosomal protein</keyword>
<dbReference type="Pfam" id="PF00128">
    <property type="entry name" value="Alpha-amylase"/>
    <property type="match status" value="1"/>
</dbReference>
<evidence type="ECO:0000313" key="3">
    <source>
        <dbReference type="EMBL" id="RIH92076.1"/>
    </source>
</evidence>
<organism evidence="3 4">
    <name type="scientific">Meiothermus granaticius NBRC 107808</name>
    <dbReference type="NCBI Taxonomy" id="1227551"/>
    <lineage>
        <taxon>Bacteria</taxon>
        <taxon>Thermotogati</taxon>
        <taxon>Deinococcota</taxon>
        <taxon>Deinococci</taxon>
        <taxon>Thermales</taxon>
        <taxon>Thermaceae</taxon>
        <taxon>Meiothermus</taxon>
    </lineage>
</organism>
<proteinExistence type="predicted"/>